<organism evidence="1 2">
    <name type="scientific">Candidatus Desulfatibia vada</name>
    <dbReference type="NCBI Taxonomy" id="2841696"/>
    <lineage>
        <taxon>Bacteria</taxon>
        <taxon>Pseudomonadati</taxon>
        <taxon>Thermodesulfobacteriota</taxon>
        <taxon>Desulfobacteria</taxon>
        <taxon>Desulfobacterales</taxon>
        <taxon>Desulfobacterales incertae sedis</taxon>
        <taxon>Candidatus Desulfatibia</taxon>
    </lineage>
</organism>
<dbReference type="EMBL" id="JACNIG010000122">
    <property type="protein sequence ID" value="MBC8431223.1"/>
    <property type="molecule type" value="Genomic_DNA"/>
</dbReference>
<dbReference type="Proteomes" id="UP000605201">
    <property type="component" value="Unassembled WGS sequence"/>
</dbReference>
<comment type="caution">
    <text evidence="1">The sequence shown here is derived from an EMBL/GenBank/DDBJ whole genome shotgun (WGS) entry which is preliminary data.</text>
</comment>
<dbReference type="AlphaFoldDB" id="A0A8J6NZ42"/>
<dbReference type="InterPro" id="IPR011042">
    <property type="entry name" value="6-blade_b-propeller_TolB-like"/>
</dbReference>
<protein>
    <submittedName>
        <fullName evidence="1">PD40 domain-containing protein</fullName>
    </submittedName>
</protein>
<dbReference type="Pfam" id="PF07676">
    <property type="entry name" value="PD40"/>
    <property type="match status" value="2"/>
</dbReference>
<dbReference type="InterPro" id="IPR011659">
    <property type="entry name" value="WD40"/>
</dbReference>
<dbReference type="SUPFAM" id="SSF82171">
    <property type="entry name" value="DPP6 N-terminal domain-like"/>
    <property type="match status" value="1"/>
</dbReference>
<gene>
    <name evidence="1" type="ORF">H8D96_04830</name>
</gene>
<accession>A0A8J6NZ42</accession>
<evidence type="ECO:0000313" key="1">
    <source>
        <dbReference type="EMBL" id="MBC8431223.1"/>
    </source>
</evidence>
<proteinExistence type="predicted"/>
<evidence type="ECO:0000313" key="2">
    <source>
        <dbReference type="Proteomes" id="UP000605201"/>
    </source>
</evidence>
<sequence length="254" mass="29137">MVSTAHEISYAALTNDFAFCQLFFPTYGVLAWYAVDQKKFQLLPGADDYDFVQTDPSWSWDEKYIVFARAHTKNEYHKDITNIRTHIENADIHELNQRFPIQYDLYRIPFNQGQGGTPEPLQGAGRNGMSNYFPRYSPDGKWIVFTRSKTGIMLQPDSELFIIPAAGGVPRRMQCNRKLFNSWHSFAPNGKWMLFSSKANTPFTEIFLTHIDKNGLDSPPVCLSRFSDDRYAANVPEFVNIEAGTIKRIVISDQ</sequence>
<dbReference type="Gene3D" id="2.120.10.30">
    <property type="entry name" value="TolB, C-terminal domain"/>
    <property type="match status" value="1"/>
</dbReference>
<name>A0A8J6NZ42_9BACT</name>
<reference evidence="1 2" key="1">
    <citation type="submission" date="2020-08" db="EMBL/GenBank/DDBJ databases">
        <title>Bridging the membrane lipid divide: bacteria of the FCB group superphylum have the potential to synthesize archaeal ether lipids.</title>
        <authorList>
            <person name="Villanueva L."/>
            <person name="Von Meijenfeldt F.A.B."/>
            <person name="Westbye A.B."/>
            <person name="Yadav S."/>
            <person name="Hopmans E.C."/>
            <person name="Dutilh B.E."/>
            <person name="Sinninghe Damste J.S."/>
        </authorList>
    </citation>
    <scope>NUCLEOTIDE SEQUENCE [LARGE SCALE GENOMIC DNA]</scope>
    <source>
        <strain evidence="1">NIOZ-UU17</strain>
    </source>
</reference>